<dbReference type="Proteomes" id="UP000694845">
    <property type="component" value="Unplaced"/>
</dbReference>
<feature type="compositionally biased region" description="Basic and acidic residues" evidence="1">
    <location>
        <begin position="28"/>
        <end position="40"/>
    </location>
</feature>
<evidence type="ECO:0000313" key="2">
    <source>
        <dbReference type="Proteomes" id="UP000694845"/>
    </source>
</evidence>
<proteinExistence type="predicted"/>
<organism evidence="2 5">
    <name type="scientific">Acanthaster planci</name>
    <name type="common">Crown-of-thorns starfish</name>
    <dbReference type="NCBI Taxonomy" id="133434"/>
    <lineage>
        <taxon>Eukaryota</taxon>
        <taxon>Metazoa</taxon>
        <taxon>Echinodermata</taxon>
        <taxon>Eleutherozoa</taxon>
        <taxon>Asterozoa</taxon>
        <taxon>Asteroidea</taxon>
        <taxon>Valvatacea</taxon>
        <taxon>Valvatida</taxon>
        <taxon>Acanthasteridae</taxon>
        <taxon>Acanthaster</taxon>
    </lineage>
</organism>
<evidence type="ECO:0000313" key="3">
    <source>
        <dbReference type="RefSeq" id="XP_022079260.1"/>
    </source>
</evidence>
<dbReference type="GeneID" id="110973088"/>
<evidence type="ECO:0000313" key="4">
    <source>
        <dbReference type="RefSeq" id="XP_022079261.1"/>
    </source>
</evidence>
<dbReference type="OrthoDB" id="10064691at2759"/>
<keyword evidence="2" id="KW-1185">Reference proteome</keyword>
<dbReference type="KEGG" id="aplc:110973088"/>
<feature type="compositionally biased region" description="Basic and acidic residues" evidence="1">
    <location>
        <begin position="127"/>
        <end position="140"/>
    </location>
</feature>
<dbReference type="RefSeq" id="XP_022079260.1">
    <property type="nucleotide sequence ID" value="XM_022223568.1"/>
</dbReference>
<feature type="compositionally biased region" description="Pro residues" evidence="1">
    <location>
        <begin position="1"/>
        <end position="12"/>
    </location>
</feature>
<feature type="region of interest" description="Disordered" evidence="1">
    <location>
        <begin position="117"/>
        <end position="169"/>
    </location>
</feature>
<dbReference type="RefSeq" id="XP_022079261.1">
    <property type="nucleotide sequence ID" value="XM_022223569.1"/>
</dbReference>
<evidence type="ECO:0000313" key="5">
    <source>
        <dbReference type="RefSeq" id="XP_022079263.1"/>
    </source>
</evidence>
<gene>
    <name evidence="3 4 5" type="primary">LOC110973088</name>
</gene>
<reference evidence="3 4" key="1">
    <citation type="submission" date="2025-04" db="UniProtKB">
        <authorList>
            <consortium name="RefSeq"/>
        </authorList>
    </citation>
    <scope>IDENTIFICATION</scope>
</reference>
<feature type="region of interest" description="Disordered" evidence="1">
    <location>
        <begin position="285"/>
        <end position="309"/>
    </location>
</feature>
<name>A0A8B7XEU1_ACAPL</name>
<feature type="region of interest" description="Disordered" evidence="1">
    <location>
        <begin position="1"/>
        <end position="68"/>
    </location>
</feature>
<dbReference type="AlphaFoldDB" id="A0A8B7XEU1"/>
<protein>
    <submittedName>
        <fullName evidence="3 4">Uncharacterized protein LOC110973088</fullName>
    </submittedName>
</protein>
<feature type="region of interest" description="Disordered" evidence="1">
    <location>
        <begin position="222"/>
        <end position="245"/>
    </location>
</feature>
<evidence type="ECO:0000256" key="1">
    <source>
        <dbReference type="SAM" id="MobiDB-lite"/>
    </source>
</evidence>
<dbReference type="OMA" id="PQMFPKV"/>
<sequence length="309" mass="34779">MLRSKPLPPIQPPTTRKPSVKCVSFPDWDPKSSRLDDEQGRGQALAVTCQSGTRHKMDNPRPPMNRPVFLKQRSPLVTTKSRPEDGVAALSAALSARYPLVRGSSTNDFKRSRTLYTTNATLVNRKKPSDSREGRPDNHKRQSYRRRKDPPVLLTRGSHHSFPPGKVIKRNDDNIVIPQMFPKVRRVDRGGPCPTQLYTQTKLSYSGKINGSVQLDHYVQRNSRPRIEPLQAPSTSAGASGGEDSLESVISSSRIMLEDRGPDRLDREWPGRGLSPLFRPYHYFDDEPSVPPNSEIGPSRMQMMTPNEH</sequence>
<dbReference type="RefSeq" id="XP_022079263.1">
    <property type="nucleotide sequence ID" value="XM_022223571.1"/>
</dbReference>
<accession>A0A8B7XEU1</accession>